<reference evidence="2 3" key="1">
    <citation type="submission" date="2020-08" db="EMBL/GenBank/DDBJ databases">
        <title>Functional genomics of gut bacteria from endangered species of beetles.</title>
        <authorList>
            <person name="Carlos-Shanley C."/>
        </authorList>
    </citation>
    <scope>NUCLEOTIDE SEQUENCE [LARGE SCALE GENOMIC DNA]</scope>
    <source>
        <strain evidence="2 3">S00202</strain>
    </source>
</reference>
<dbReference type="InterPro" id="IPR036249">
    <property type="entry name" value="Thioredoxin-like_sf"/>
</dbReference>
<dbReference type="PROSITE" id="PS51257">
    <property type="entry name" value="PROKAR_LIPOPROTEIN"/>
    <property type="match status" value="1"/>
</dbReference>
<comment type="caution">
    <text evidence="2">The sequence shown here is derived from an EMBL/GenBank/DDBJ whole genome shotgun (WGS) entry which is preliminary data.</text>
</comment>
<evidence type="ECO:0000313" key="2">
    <source>
        <dbReference type="EMBL" id="MBB6341675.1"/>
    </source>
</evidence>
<dbReference type="Pfam" id="PF00085">
    <property type="entry name" value="Thioredoxin"/>
    <property type="match status" value="1"/>
</dbReference>
<dbReference type="AlphaFoldDB" id="A0A7X0EUB3"/>
<gene>
    <name evidence="2" type="ORF">HNP49_001843</name>
</gene>
<dbReference type="EMBL" id="JACHLL010000003">
    <property type="protein sequence ID" value="MBB6341675.1"/>
    <property type="molecule type" value="Genomic_DNA"/>
</dbReference>
<dbReference type="CDD" id="cd02947">
    <property type="entry name" value="TRX_family"/>
    <property type="match status" value="1"/>
</dbReference>
<dbReference type="SUPFAM" id="SSF52833">
    <property type="entry name" value="Thioredoxin-like"/>
    <property type="match status" value="1"/>
</dbReference>
<dbReference type="Proteomes" id="UP000557193">
    <property type="component" value="Unassembled WGS sequence"/>
</dbReference>
<evidence type="ECO:0000313" key="3">
    <source>
        <dbReference type="Proteomes" id="UP000557193"/>
    </source>
</evidence>
<evidence type="ECO:0000259" key="1">
    <source>
        <dbReference type="Pfam" id="PF00085"/>
    </source>
</evidence>
<dbReference type="Gene3D" id="3.40.30.10">
    <property type="entry name" value="Glutaredoxin"/>
    <property type="match status" value="1"/>
</dbReference>
<dbReference type="InterPro" id="IPR013766">
    <property type="entry name" value="Thioredoxin_domain"/>
</dbReference>
<name>A0A7X0EUB3_9PSED</name>
<protein>
    <recommendedName>
        <fullName evidence="1">Thioredoxin domain-containing protein</fullName>
    </recommendedName>
</protein>
<sequence length="111" mass="12419">MANLRLSDLDADRQLLDLPGASLVIFTSMGCASCRFLEQWLPKQALPVQRLIWIDAGESQGLVSRYEVFHLPALFLVRDGHFFGEVRAALRGDSLVKALAVQWQQPAEELP</sequence>
<proteinExistence type="predicted"/>
<accession>A0A7X0EUB3</accession>
<feature type="domain" description="Thioredoxin" evidence="1">
    <location>
        <begin position="19"/>
        <end position="99"/>
    </location>
</feature>
<keyword evidence="3" id="KW-1185">Reference proteome</keyword>
<organism evidence="2 3">
    <name type="scientific">Pseudomonas fluvialis</name>
    <dbReference type="NCBI Taxonomy" id="1793966"/>
    <lineage>
        <taxon>Bacteria</taxon>
        <taxon>Pseudomonadati</taxon>
        <taxon>Pseudomonadota</taxon>
        <taxon>Gammaproteobacteria</taxon>
        <taxon>Pseudomonadales</taxon>
        <taxon>Pseudomonadaceae</taxon>
        <taxon>Pseudomonas</taxon>
    </lineage>
</organism>